<evidence type="ECO:0000313" key="1">
    <source>
        <dbReference type="EMBL" id="RNA13858.1"/>
    </source>
</evidence>
<name>A0A3M7QSB2_BRAPC</name>
<proteinExistence type="predicted"/>
<dbReference type="AlphaFoldDB" id="A0A3M7QSB2"/>
<comment type="caution">
    <text evidence="1">The sequence shown here is derived from an EMBL/GenBank/DDBJ whole genome shotgun (WGS) entry which is preliminary data.</text>
</comment>
<accession>A0A3M7QSB2</accession>
<evidence type="ECO:0008006" key="3">
    <source>
        <dbReference type="Google" id="ProtNLM"/>
    </source>
</evidence>
<keyword evidence="2" id="KW-1185">Reference proteome</keyword>
<gene>
    <name evidence="1" type="ORF">BpHYR1_026326</name>
</gene>
<dbReference type="OrthoDB" id="424543at2759"/>
<sequence length="218" mass="25398">MRYLGYEFSSDNKDEHHLKKRKLKANAALAKLNLLEINTDRPNPHMKGQLFKVFIRPVLYYGLENVFIQKITLNLIKRIDGNLLKRIFALPTRCHYTDLQIALDIKPVSEVVKKMKLEFYLRLTGNTYTRDLLLETSGELCRDDLLSEIINHIDEVDDPIVQCQTTTIEKIKAINYVMDVNSKTRKLGNENVAIIKKNIFANKNRCNITNELFNILKF</sequence>
<dbReference type="EMBL" id="REGN01005313">
    <property type="protein sequence ID" value="RNA13858.1"/>
    <property type="molecule type" value="Genomic_DNA"/>
</dbReference>
<evidence type="ECO:0000313" key="2">
    <source>
        <dbReference type="Proteomes" id="UP000276133"/>
    </source>
</evidence>
<organism evidence="1 2">
    <name type="scientific">Brachionus plicatilis</name>
    <name type="common">Marine rotifer</name>
    <name type="synonym">Brachionus muelleri</name>
    <dbReference type="NCBI Taxonomy" id="10195"/>
    <lineage>
        <taxon>Eukaryota</taxon>
        <taxon>Metazoa</taxon>
        <taxon>Spiralia</taxon>
        <taxon>Gnathifera</taxon>
        <taxon>Rotifera</taxon>
        <taxon>Eurotatoria</taxon>
        <taxon>Monogononta</taxon>
        <taxon>Pseudotrocha</taxon>
        <taxon>Ploima</taxon>
        <taxon>Brachionidae</taxon>
        <taxon>Brachionus</taxon>
    </lineage>
</organism>
<protein>
    <recommendedName>
        <fullName evidence="3">RNA-directed DNA polymerase from mobile element jockey-like</fullName>
    </recommendedName>
</protein>
<dbReference type="Proteomes" id="UP000276133">
    <property type="component" value="Unassembled WGS sequence"/>
</dbReference>
<reference evidence="1 2" key="1">
    <citation type="journal article" date="2018" name="Sci. Rep.">
        <title>Genomic signatures of local adaptation to the degree of environmental predictability in rotifers.</title>
        <authorList>
            <person name="Franch-Gras L."/>
            <person name="Hahn C."/>
            <person name="Garcia-Roger E.M."/>
            <person name="Carmona M.J."/>
            <person name="Serra M."/>
            <person name="Gomez A."/>
        </authorList>
    </citation>
    <scope>NUCLEOTIDE SEQUENCE [LARGE SCALE GENOMIC DNA]</scope>
    <source>
        <strain evidence="1">HYR1</strain>
    </source>
</reference>